<evidence type="ECO:0000313" key="2">
    <source>
        <dbReference type="EMBL" id="PJF17742.1"/>
    </source>
</evidence>
<feature type="transmembrane region" description="Helical" evidence="1">
    <location>
        <begin position="104"/>
        <end position="127"/>
    </location>
</feature>
<evidence type="ECO:0000256" key="1">
    <source>
        <dbReference type="SAM" id="Phobius"/>
    </source>
</evidence>
<protein>
    <submittedName>
        <fullName evidence="2">Uncharacterized protein</fullName>
    </submittedName>
</protein>
<gene>
    <name evidence="2" type="ORF">PSACC_02446</name>
</gene>
<organism evidence="2 3">
    <name type="scientific">Paramicrosporidium saccamoebae</name>
    <dbReference type="NCBI Taxonomy" id="1246581"/>
    <lineage>
        <taxon>Eukaryota</taxon>
        <taxon>Fungi</taxon>
        <taxon>Fungi incertae sedis</taxon>
        <taxon>Cryptomycota</taxon>
        <taxon>Cryptomycota incertae sedis</taxon>
        <taxon>Paramicrosporidium</taxon>
    </lineage>
</organism>
<dbReference type="EMBL" id="MTSL01000161">
    <property type="protein sequence ID" value="PJF17742.1"/>
    <property type="molecule type" value="Genomic_DNA"/>
</dbReference>
<keyword evidence="3" id="KW-1185">Reference proteome</keyword>
<comment type="caution">
    <text evidence="2">The sequence shown here is derived from an EMBL/GenBank/DDBJ whole genome shotgun (WGS) entry which is preliminary data.</text>
</comment>
<accession>A0A2H9TJ09</accession>
<sequence>MTRLIGLNVPISDGSLYKVLRLGATHAAELRLNRIFCEKPVRLCVWREGAVFLDVEKLVFEKGWEGEVRVWAEVEGVSRLGKIEGMARAAAVFERTFWGIPSSCLPIILLIILCLAAIPILTFKYLIFLSPL</sequence>
<name>A0A2H9TJ09_9FUNG</name>
<proteinExistence type="predicted"/>
<keyword evidence="1" id="KW-1133">Transmembrane helix</keyword>
<keyword evidence="1" id="KW-0812">Transmembrane</keyword>
<evidence type="ECO:0000313" key="3">
    <source>
        <dbReference type="Proteomes" id="UP000240830"/>
    </source>
</evidence>
<keyword evidence="1" id="KW-0472">Membrane</keyword>
<reference evidence="2 3" key="1">
    <citation type="submission" date="2016-10" db="EMBL/GenBank/DDBJ databases">
        <title>The genome of Paramicrosporidium saccamoebae is the missing link in understanding Cryptomycota and Microsporidia evolution.</title>
        <authorList>
            <person name="Quandt C.A."/>
            <person name="Beaudet D."/>
            <person name="Corsaro D."/>
            <person name="Michel R."/>
            <person name="Corradi N."/>
            <person name="James T."/>
        </authorList>
    </citation>
    <scope>NUCLEOTIDE SEQUENCE [LARGE SCALE GENOMIC DNA]</scope>
    <source>
        <strain evidence="2 3">KSL3</strain>
    </source>
</reference>
<dbReference type="Proteomes" id="UP000240830">
    <property type="component" value="Unassembled WGS sequence"/>
</dbReference>
<dbReference type="AlphaFoldDB" id="A0A2H9TJ09"/>